<dbReference type="SUPFAM" id="SSF54236">
    <property type="entry name" value="Ubiquitin-like"/>
    <property type="match status" value="1"/>
</dbReference>
<dbReference type="RefSeq" id="XP_033769048.1">
    <property type="nucleotide sequence ID" value="XM_033913157.1"/>
</dbReference>
<feature type="domain" description="Ubiquitin-like" evidence="2">
    <location>
        <begin position="74"/>
        <end position="152"/>
    </location>
</feature>
<dbReference type="Gene3D" id="1.10.286.70">
    <property type="entry name" value="Get5 dimerization domain"/>
    <property type="match status" value="1"/>
</dbReference>
<dbReference type="GO" id="GO:0031593">
    <property type="term" value="F:polyubiquitin modification-dependent protein binding"/>
    <property type="evidence" value="ECO:0007669"/>
    <property type="project" value="TreeGrafter"/>
</dbReference>
<name>A0A8B8UZA2_SACPA</name>
<dbReference type="InterPro" id="IPR031765">
    <property type="entry name" value="Mdy2_get4-bd"/>
</dbReference>
<protein>
    <submittedName>
        <fullName evidence="3">Mdy2p</fullName>
    </submittedName>
</protein>
<proteinExistence type="predicted"/>
<dbReference type="PANTHER" id="PTHR10621:SF0">
    <property type="entry name" value="UV EXCISION REPAIR PROTEIN RAD23"/>
    <property type="match status" value="1"/>
</dbReference>
<accession>A0A8B8UZA2</accession>
<dbReference type="SMART" id="SM00213">
    <property type="entry name" value="UBQ"/>
    <property type="match status" value="1"/>
</dbReference>
<evidence type="ECO:0000259" key="2">
    <source>
        <dbReference type="PROSITE" id="PS50053"/>
    </source>
</evidence>
<reference evidence="3" key="2">
    <citation type="submission" date="2020-01" db="EMBL/GenBank/DDBJ databases">
        <title>Population-level Yeast Reference Genomes.</title>
        <authorList>
            <person name="Yue J.-X."/>
        </authorList>
    </citation>
    <scope>NUCLEOTIDE SEQUENCE</scope>
    <source>
        <strain evidence="3">CBS432</strain>
    </source>
</reference>
<dbReference type="InterPro" id="IPR029071">
    <property type="entry name" value="Ubiquitin-like_domsf"/>
</dbReference>
<dbReference type="GO" id="GO:0043130">
    <property type="term" value="F:ubiquitin binding"/>
    <property type="evidence" value="ECO:0007669"/>
    <property type="project" value="TreeGrafter"/>
</dbReference>
<dbReference type="GO" id="GO:0043161">
    <property type="term" value="P:proteasome-mediated ubiquitin-dependent protein catabolic process"/>
    <property type="evidence" value="ECO:0007669"/>
    <property type="project" value="TreeGrafter"/>
</dbReference>
<dbReference type="InterPro" id="IPR000626">
    <property type="entry name" value="Ubiquitin-like_dom"/>
</dbReference>
<feature type="region of interest" description="Disordered" evidence="1">
    <location>
        <begin position="155"/>
        <end position="176"/>
    </location>
</feature>
<dbReference type="KEGG" id="spao:SPAR_O00440"/>
<reference evidence="3" key="4">
    <citation type="submission" date="2025-08" db="UniProtKB">
        <authorList>
            <consortium name="RefSeq"/>
        </authorList>
    </citation>
    <scope>IDENTIFICATION</scope>
    <source>
        <strain evidence="3">CBS432</strain>
    </source>
</reference>
<dbReference type="GO" id="GO:0005829">
    <property type="term" value="C:cytosol"/>
    <property type="evidence" value="ECO:0007669"/>
    <property type="project" value="TreeGrafter"/>
</dbReference>
<dbReference type="Pfam" id="PF18514">
    <property type="entry name" value="MDY2_C"/>
    <property type="match status" value="1"/>
</dbReference>
<dbReference type="PROSITE" id="PS50053">
    <property type="entry name" value="UBIQUITIN_2"/>
    <property type="match status" value="1"/>
</dbReference>
<reference evidence="3" key="3">
    <citation type="submission" date="2025-07" db="EMBL/GenBank/DDBJ databases">
        <authorList>
            <consortium name="NCBI Genome Project"/>
        </authorList>
    </citation>
    <scope>NUCLEOTIDE SEQUENCE</scope>
    <source>
        <strain evidence="3">CBS432</strain>
    </source>
</reference>
<gene>
    <name evidence="3" type="primary">MDY2</name>
    <name evidence="3" type="ORF">SPAR_O00440</name>
</gene>
<dbReference type="Gene3D" id="3.10.20.90">
    <property type="entry name" value="Phosphatidylinositol 3-kinase Catalytic Subunit, Chain A, domain 1"/>
    <property type="match status" value="1"/>
</dbReference>
<dbReference type="AlphaFoldDB" id="A0A8B8UZA2"/>
<dbReference type="InterPro" id="IPR040474">
    <property type="entry name" value="MDY2_C"/>
</dbReference>
<dbReference type="Pfam" id="PF00240">
    <property type="entry name" value="ubiquitin"/>
    <property type="match status" value="1"/>
</dbReference>
<dbReference type="GO" id="GO:0005654">
    <property type="term" value="C:nucleoplasm"/>
    <property type="evidence" value="ECO:0007669"/>
    <property type="project" value="TreeGrafter"/>
</dbReference>
<dbReference type="PANTHER" id="PTHR10621">
    <property type="entry name" value="UV EXCISION REPAIR PROTEIN RAD23"/>
    <property type="match status" value="1"/>
</dbReference>
<reference evidence="3" key="1">
    <citation type="journal article" date="2017" name="Nat. Genet.">
        <title>Contrasting evolutionary genome dynamics between domesticated and wild yeasts.</title>
        <authorList>
            <person name="Yue J.X."/>
            <person name="Li J."/>
            <person name="Aigrain L."/>
            <person name="Hallin J."/>
            <person name="Persson K."/>
            <person name="Oliver K."/>
            <person name="Bergstrom A."/>
            <person name="Coupland P."/>
            <person name="Warringer J."/>
            <person name="Lagomarsino M.C."/>
            <person name="Fischer G."/>
            <person name="Durbin R."/>
            <person name="Liti G."/>
        </authorList>
    </citation>
    <scope>NUCLEOTIDE SEQUENCE</scope>
    <source>
        <strain evidence="3">CBS432</strain>
    </source>
</reference>
<dbReference type="Pfam" id="PF16843">
    <property type="entry name" value="Get5_bdg"/>
    <property type="match status" value="1"/>
</dbReference>
<dbReference type="GO" id="GO:0070628">
    <property type="term" value="F:proteasome binding"/>
    <property type="evidence" value="ECO:0007669"/>
    <property type="project" value="TreeGrafter"/>
</dbReference>
<organism evidence="3">
    <name type="scientific">Saccharomyces paradoxus</name>
    <name type="common">Yeast</name>
    <name type="synonym">Saccharomyces douglasii</name>
    <dbReference type="NCBI Taxonomy" id="27291"/>
    <lineage>
        <taxon>Eukaryota</taxon>
        <taxon>Fungi</taxon>
        <taxon>Dikarya</taxon>
        <taxon>Ascomycota</taxon>
        <taxon>Saccharomycotina</taxon>
        <taxon>Saccharomycetes</taxon>
        <taxon>Saccharomycetales</taxon>
        <taxon>Saccharomycetaceae</taxon>
        <taxon>Saccharomyces</taxon>
    </lineage>
</organism>
<evidence type="ECO:0000313" key="3">
    <source>
        <dbReference type="RefSeq" id="XP_033769048.1"/>
    </source>
</evidence>
<dbReference type="Gene3D" id="1.20.5.510">
    <property type="entry name" value="Single helix bin"/>
    <property type="match status" value="1"/>
</dbReference>
<sequence>MSTSASGPEHEFVSKFLTLATLSEPKLPKSYIKPLKDVTNLGVPLPTLKYKYKQNHAKKLKLQQDQQVQENAAVHLTLKKIQAPKFSIEHDFSPSDTILQIKQHLMNEEKASRLSEIKLLLKGKVLHDNLFLSDLKITSANSTITVMIKPNPTISKESEAAKPTSSPAPTSATPQELVVPWDEIETLLKDNFKNDQSAVKQIMDRLQKGWSLAK</sequence>
<dbReference type="GeneID" id="54633473"/>
<feature type="compositionally biased region" description="Low complexity" evidence="1">
    <location>
        <begin position="161"/>
        <end position="174"/>
    </location>
</feature>
<dbReference type="OrthoDB" id="4067208at2759"/>
<dbReference type="VEuPathDB" id="FungiDB:SPAR_O00440"/>
<evidence type="ECO:0000256" key="1">
    <source>
        <dbReference type="SAM" id="MobiDB-lite"/>
    </source>
</evidence>